<evidence type="ECO:0000313" key="2">
    <source>
        <dbReference type="EMBL" id="MQY31349.1"/>
    </source>
</evidence>
<organism evidence="2 3">
    <name type="scientific">Nocardia aurantia</name>
    <dbReference type="NCBI Taxonomy" id="2585199"/>
    <lineage>
        <taxon>Bacteria</taxon>
        <taxon>Bacillati</taxon>
        <taxon>Actinomycetota</taxon>
        <taxon>Actinomycetes</taxon>
        <taxon>Mycobacteriales</taxon>
        <taxon>Nocardiaceae</taxon>
        <taxon>Nocardia</taxon>
    </lineage>
</organism>
<sequence length="200" mass="22626">MTATPAEPAPTTPDEWRTYLPGYGEIYVRTANRYVRPHLTPEQLETHWFGTDPATEQTLATTALRLGIPLPPSLSNFLSVTDGWAAVGGWIDAVATCAEIDWLRNTQWGEELIEIYSELDEEDEADEPNELLELFRRTLLIASGEDIWLLDPTRTTPDGEYPAIDFKPKYGDYREYSSFAELFHESRDLMISLAESADPP</sequence>
<dbReference type="RefSeq" id="WP_227838576.1">
    <property type="nucleotide sequence ID" value="NZ_WEGI01000018.1"/>
</dbReference>
<gene>
    <name evidence="2" type="ORF">NRB56_69580</name>
</gene>
<evidence type="ECO:0000313" key="3">
    <source>
        <dbReference type="Proteomes" id="UP000431401"/>
    </source>
</evidence>
<accession>A0A7K0DZW7</accession>
<dbReference type="Gene3D" id="3.40.1580.10">
    <property type="entry name" value="SMI1/KNR4-like"/>
    <property type="match status" value="1"/>
</dbReference>
<dbReference type="Proteomes" id="UP000431401">
    <property type="component" value="Unassembled WGS sequence"/>
</dbReference>
<name>A0A7K0DZW7_9NOCA</name>
<protein>
    <recommendedName>
        <fullName evidence="1">Knr4/Smi1-like domain-containing protein</fullName>
    </recommendedName>
</protein>
<comment type="caution">
    <text evidence="2">The sequence shown here is derived from an EMBL/GenBank/DDBJ whole genome shotgun (WGS) entry which is preliminary data.</text>
</comment>
<dbReference type="AlphaFoldDB" id="A0A7K0DZW7"/>
<dbReference type="InterPro" id="IPR037883">
    <property type="entry name" value="Knr4/Smi1-like_sf"/>
</dbReference>
<dbReference type="Pfam" id="PF09346">
    <property type="entry name" value="SMI1_KNR4"/>
    <property type="match status" value="1"/>
</dbReference>
<proteinExistence type="predicted"/>
<reference evidence="2 3" key="1">
    <citation type="submission" date="2019-10" db="EMBL/GenBank/DDBJ databases">
        <title>Nocardia macrotermitis sp. nov. and Nocardia aurantia sp. nov., isolated from the gut of fungus growing-termite Macrotermes natalensis.</title>
        <authorList>
            <person name="Benndorf R."/>
            <person name="Schwitalla J."/>
            <person name="Martin K."/>
            <person name="De Beer W."/>
            <person name="Kaster A.-K."/>
            <person name="Vollmers J."/>
            <person name="Poulsen M."/>
            <person name="Beemelmanns C."/>
        </authorList>
    </citation>
    <scope>NUCLEOTIDE SEQUENCE [LARGE SCALE GENOMIC DNA]</scope>
    <source>
        <strain evidence="2 3">RB56</strain>
    </source>
</reference>
<dbReference type="InterPro" id="IPR018958">
    <property type="entry name" value="Knr4/Smi1-like_dom"/>
</dbReference>
<evidence type="ECO:0000259" key="1">
    <source>
        <dbReference type="Pfam" id="PF09346"/>
    </source>
</evidence>
<dbReference type="EMBL" id="WEGI01000018">
    <property type="protein sequence ID" value="MQY31349.1"/>
    <property type="molecule type" value="Genomic_DNA"/>
</dbReference>
<keyword evidence="3" id="KW-1185">Reference proteome</keyword>
<dbReference type="SUPFAM" id="SSF160631">
    <property type="entry name" value="SMI1/KNR4-like"/>
    <property type="match status" value="1"/>
</dbReference>
<feature type="domain" description="Knr4/Smi1-like" evidence="1">
    <location>
        <begin position="53"/>
        <end position="181"/>
    </location>
</feature>